<organism evidence="8 9">
    <name type="scientific">Blastopirellula sediminis</name>
    <dbReference type="NCBI Taxonomy" id="2894196"/>
    <lineage>
        <taxon>Bacteria</taxon>
        <taxon>Pseudomonadati</taxon>
        <taxon>Planctomycetota</taxon>
        <taxon>Planctomycetia</taxon>
        <taxon>Pirellulales</taxon>
        <taxon>Pirellulaceae</taxon>
        <taxon>Blastopirellula</taxon>
    </lineage>
</organism>
<evidence type="ECO:0000256" key="7">
    <source>
        <dbReference type="RuleBase" id="RU003879"/>
    </source>
</evidence>
<dbReference type="RefSeq" id="WP_230223150.1">
    <property type="nucleotide sequence ID" value="NZ_JAJKFT010000010.1"/>
</dbReference>
<dbReference type="AlphaFoldDB" id="A0A9X1SM40"/>
<evidence type="ECO:0000256" key="1">
    <source>
        <dbReference type="ARBA" id="ARBA00004162"/>
    </source>
</evidence>
<keyword evidence="6" id="KW-0472">Membrane</keyword>
<dbReference type="GO" id="GO:0005886">
    <property type="term" value="C:plasma membrane"/>
    <property type="evidence" value="ECO:0007669"/>
    <property type="project" value="UniProtKB-SubCell"/>
</dbReference>
<protein>
    <submittedName>
        <fullName evidence="8">Biopolymer transporter ExbD</fullName>
    </submittedName>
</protein>
<evidence type="ECO:0000256" key="3">
    <source>
        <dbReference type="ARBA" id="ARBA00022475"/>
    </source>
</evidence>
<dbReference type="PANTHER" id="PTHR30558">
    <property type="entry name" value="EXBD MEMBRANE COMPONENT OF PMF-DRIVEN MACROMOLECULE IMPORT SYSTEM"/>
    <property type="match status" value="1"/>
</dbReference>
<comment type="similarity">
    <text evidence="2 7">Belongs to the ExbD/TolR family.</text>
</comment>
<dbReference type="PANTHER" id="PTHR30558:SF3">
    <property type="entry name" value="BIOPOLYMER TRANSPORT PROTEIN EXBD-RELATED"/>
    <property type="match status" value="1"/>
</dbReference>
<keyword evidence="5" id="KW-1133">Transmembrane helix</keyword>
<accession>A0A9X1SM40</accession>
<keyword evidence="7" id="KW-0653">Protein transport</keyword>
<evidence type="ECO:0000313" key="9">
    <source>
        <dbReference type="Proteomes" id="UP001139103"/>
    </source>
</evidence>
<dbReference type="GO" id="GO:0015031">
    <property type="term" value="P:protein transport"/>
    <property type="evidence" value="ECO:0007669"/>
    <property type="project" value="UniProtKB-KW"/>
</dbReference>
<dbReference type="InterPro" id="IPR003400">
    <property type="entry name" value="ExbD"/>
</dbReference>
<keyword evidence="3" id="KW-1003">Cell membrane</keyword>
<dbReference type="Pfam" id="PF02472">
    <property type="entry name" value="ExbD"/>
    <property type="match status" value="1"/>
</dbReference>
<evidence type="ECO:0000256" key="5">
    <source>
        <dbReference type="ARBA" id="ARBA00022989"/>
    </source>
</evidence>
<evidence type="ECO:0000256" key="4">
    <source>
        <dbReference type="ARBA" id="ARBA00022692"/>
    </source>
</evidence>
<keyword evidence="9" id="KW-1185">Reference proteome</keyword>
<evidence type="ECO:0000256" key="6">
    <source>
        <dbReference type="ARBA" id="ARBA00023136"/>
    </source>
</evidence>
<name>A0A9X1SM40_9BACT</name>
<evidence type="ECO:0000256" key="2">
    <source>
        <dbReference type="ARBA" id="ARBA00005811"/>
    </source>
</evidence>
<keyword evidence="7" id="KW-0813">Transport</keyword>
<proteinExistence type="inferred from homology"/>
<evidence type="ECO:0000313" key="8">
    <source>
        <dbReference type="EMBL" id="MCC9631304.1"/>
    </source>
</evidence>
<keyword evidence="4 7" id="KW-0812">Transmembrane</keyword>
<dbReference type="GO" id="GO:0022857">
    <property type="term" value="F:transmembrane transporter activity"/>
    <property type="evidence" value="ECO:0007669"/>
    <property type="project" value="InterPro"/>
</dbReference>
<comment type="subcellular location">
    <subcellularLocation>
        <location evidence="1">Cell membrane</location>
        <topology evidence="1">Single-pass membrane protein</topology>
    </subcellularLocation>
    <subcellularLocation>
        <location evidence="7">Cell membrane</location>
        <topology evidence="7">Single-pass type II membrane protein</topology>
    </subcellularLocation>
</comment>
<dbReference type="EMBL" id="JAJKFT010000010">
    <property type="protein sequence ID" value="MCC9631304.1"/>
    <property type="molecule type" value="Genomic_DNA"/>
</dbReference>
<reference evidence="8" key="1">
    <citation type="submission" date="2021-11" db="EMBL/GenBank/DDBJ databases">
        <title>Genome sequence.</title>
        <authorList>
            <person name="Sun Q."/>
        </authorList>
    </citation>
    <scope>NUCLEOTIDE SEQUENCE</scope>
    <source>
        <strain evidence="8">JC732</strain>
    </source>
</reference>
<dbReference type="Proteomes" id="UP001139103">
    <property type="component" value="Unassembled WGS sequence"/>
</dbReference>
<gene>
    <name evidence="8" type="ORF">LOC68_23165</name>
</gene>
<sequence length="138" mass="15442">MRLCKSRNRHLPEMNITPMIDVTFLLLIFFVTVTQVSQANREQLQLPKQAGEKDQDRSTLTINIDRPGRMSVAGAAVDRADLAALVAAELEKVGGDPRQINILVRMDQGAETRAINQLVDQFEQFDVKIVELAVETPQ</sequence>
<comment type="caution">
    <text evidence="8">The sequence shown here is derived from an EMBL/GenBank/DDBJ whole genome shotgun (WGS) entry which is preliminary data.</text>
</comment>